<comment type="similarity">
    <text evidence="2">Belongs to the peroxin-13 family.</text>
</comment>
<feature type="compositionally biased region" description="Basic and acidic residues" evidence="16">
    <location>
        <begin position="918"/>
        <end position="929"/>
    </location>
</feature>
<feature type="compositionally biased region" description="Basic and acidic residues" evidence="16">
    <location>
        <begin position="976"/>
        <end position="989"/>
    </location>
</feature>
<keyword evidence="6" id="KW-0653">Protein transport</keyword>
<feature type="compositionally biased region" description="Polar residues" evidence="16">
    <location>
        <begin position="930"/>
        <end position="941"/>
    </location>
</feature>
<comment type="subcellular location">
    <subcellularLocation>
        <location evidence="1">Peroxisome membrane</location>
        <topology evidence="1">Multi-pass membrane protein</topology>
    </subcellularLocation>
</comment>
<feature type="region of interest" description="Disordered" evidence="16">
    <location>
        <begin position="1"/>
        <end position="22"/>
    </location>
</feature>
<evidence type="ECO:0000256" key="14">
    <source>
        <dbReference type="ARBA" id="ARBA00063917"/>
    </source>
</evidence>
<dbReference type="Pfam" id="PF14604">
    <property type="entry name" value="SH3_9"/>
    <property type="match status" value="1"/>
</dbReference>
<dbReference type="SUPFAM" id="SSF50044">
    <property type="entry name" value="SH3-domain"/>
    <property type="match status" value="1"/>
</dbReference>
<dbReference type="OrthoDB" id="550012at2759"/>
<organism evidence="18 19">
    <name type="scientific">Anabarilius grahami</name>
    <name type="common">Kanglang fish</name>
    <name type="synonym">Barilius grahami</name>
    <dbReference type="NCBI Taxonomy" id="495550"/>
    <lineage>
        <taxon>Eukaryota</taxon>
        <taxon>Metazoa</taxon>
        <taxon>Chordata</taxon>
        <taxon>Craniata</taxon>
        <taxon>Vertebrata</taxon>
        <taxon>Euteleostomi</taxon>
        <taxon>Actinopterygii</taxon>
        <taxon>Neopterygii</taxon>
        <taxon>Teleostei</taxon>
        <taxon>Ostariophysi</taxon>
        <taxon>Cypriniformes</taxon>
        <taxon>Xenocyprididae</taxon>
        <taxon>Xenocypridinae</taxon>
        <taxon>Xenocypridinae incertae sedis</taxon>
        <taxon>Anabarilius</taxon>
    </lineage>
</organism>
<keyword evidence="7" id="KW-1133">Transmembrane helix</keyword>
<evidence type="ECO:0000256" key="4">
    <source>
        <dbReference type="ARBA" id="ARBA00022448"/>
    </source>
</evidence>
<dbReference type="Proteomes" id="UP000281406">
    <property type="component" value="Unassembled WGS sequence"/>
</dbReference>
<dbReference type="Gene3D" id="3.30.710.10">
    <property type="entry name" value="Potassium Channel Kv1.1, Chain A"/>
    <property type="match status" value="1"/>
</dbReference>
<keyword evidence="9" id="KW-0472">Membrane</keyword>
<dbReference type="PROSITE" id="PS50002">
    <property type="entry name" value="SH3"/>
    <property type="match status" value="1"/>
</dbReference>
<evidence type="ECO:0000256" key="10">
    <source>
        <dbReference type="ARBA" id="ARBA00023140"/>
    </source>
</evidence>
<dbReference type="CDD" id="cd14733">
    <property type="entry name" value="BACK"/>
    <property type="match status" value="1"/>
</dbReference>
<dbReference type="CDD" id="cd11864">
    <property type="entry name" value="SH3_PEX13_eumet"/>
    <property type="match status" value="1"/>
</dbReference>
<dbReference type="SMART" id="SM00326">
    <property type="entry name" value="SH3"/>
    <property type="match status" value="1"/>
</dbReference>
<dbReference type="CDD" id="cd00167">
    <property type="entry name" value="SANT"/>
    <property type="match status" value="1"/>
</dbReference>
<keyword evidence="19" id="KW-1185">Reference proteome</keyword>
<feature type="region of interest" description="Disordered" evidence="16">
    <location>
        <begin position="517"/>
        <end position="537"/>
    </location>
</feature>
<evidence type="ECO:0000256" key="2">
    <source>
        <dbReference type="ARBA" id="ARBA00006033"/>
    </source>
</evidence>
<comment type="caution">
    <text evidence="18">The sequence shown here is derived from an EMBL/GenBank/DDBJ whole genome shotgun (WGS) entry which is preliminary data.</text>
</comment>
<evidence type="ECO:0000256" key="15">
    <source>
        <dbReference type="PROSITE-ProRule" id="PRU00192"/>
    </source>
</evidence>
<feature type="region of interest" description="Disordered" evidence="16">
    <location>
        <begin position="828"/>
        <end position="1023"/>
    </location>
</feature>
<dbReference type="InterPro" id="IPR036028">
    <property type="entry name" value="SH3-like_dom_sf"/>
</dbReference>
<feature type="compositionally biased region" description="Basic and acidic residues" evidence="16">
    <location>
        <begin position="528"/>
        <end position="537"/>
    </location>
</feature>
<dbReference type="InterPro" id="IPR045902">
    <property type="entry name" value="SANBR-like"/>
</dbReference>
<evidence type="ECO:0000313" key="18">
    <source>
        <dbReference type="EMBL" id="ROJ78904.1"/>
    </source>
</evidence>
<feature type="compositionally biased region" description="Basic residues" evidence="16">
    <location>
        <begin position="896"/>
        <end position="909"/>
    </location>
</feature>
<sequence>MSGPPVLTRVTPPIPPRPVQQAYRPTYSSFPSSYSPYGSSMYGGYSPYSYSGYGVGGGLGYNRYNSTDDVPPSRFVQQAEESSRGAFQSIESIVHAFSSVSMMMDATFSAVYNSFRAVLDVANHFSRLRIHFTKVLSAFALVRTLRYLYRRLQRLLGLRQDSEADDLWADSAASSVVSASGTRGAGIDDPGVNSVKSWPIFLFFAVVLGGPYLIWRLLRSAEGPEENATNWASGEDDHVVARAEYDFTAASEEEISLQAGDMLNLAPKEQQPRVRGWLLASVDGQTTGLVPANYVKVLGRRRGRKHAELERMAQAQQAAQDLPAPQTALATASLPNSRLAVPTMSVPDELLESVYGETQGLHAALEARVARYQQRSAGMKEEHCYQRKQRINLEQEMNRLCSVNNNFPYDNNLLVLDMVLSSLWASPQPINWENVAKLVPGFTPKECAQRFEELKTTGSFPHVDDQCNPLTGAVSSPSEPFSTYIKSNLLDITRDTGEPQSNQATLSVSGLTVIPAGGGDSAESEIADPAKKIERTEGNKSPNMVIHVCDEAKNLKQDFVCPRNLLVKEMRYFEEYLSVDPQRWDEVDISVHCDVQIFDWLMNYVKSHSHGKHVDKPKLEHSNVISILISSEFLKMETLVEECIQYCHKHMSAIIATPCNMNCINNNLAGRIADLFSHNEADDLKDKKDKFKRHKAWEVHEYVNGLYEELKSWVLVYWRIWGTINLLACSRCKQAFLCTELGQCKYHPEAVVYPGIGAEQRWHGIGLYPCCNQKVLRFDPSSMPKGCKIRDHIVSAADGGDCGDHNVNSTQTRILNDLLLHREAVCVPESSEDPSTGSEHAPGYDVTLEPGMLTAHRPKETTARQQSLLSEDEEYTTGSEVTEDEVGDEEDTSKKQAAKKARKSGKPLKRQVSSPNFQRKEKSGEKAPSRDSTPFTVSIQKNKWDSNRSMRYNQDAQREEDQRRMEEIIANLTKMRFGDQEQTKFKNTKEPAGGLYPRLEAQFKASSQSSGKHSSLEKTIRRNHRSLRPSFASLLTHPPPELCPDTAGIALASFPLQSQEKNGLLVWSLMS</sequence>
<comment type="function">
    <text evidence="13">Component of the PEX13-PEX14 docking complex, a translocon channel that specifically mediates the import of peroxisomal cargo proteins bound to PEX5 receptor. The PEX13-PEX14 docking complex forms a large import pore which can be opened to a diameter of about 9 nm. Mechanistically, PEX5 receptor along with cargo proteins associates with the PEX14 subunit of the PEX13-PEX14 docking complex in the cytosol, leading to the insertion of the receptor into the organelle membrane with the concomitant translocation of the cargo into the peroxisome matrix. Involved in the import of PTS1- and PTS2-type containing proteins.</text>
</comment>
<keyword evidence="10" id="KW-0576">Peroxisome</keyword>
<keyword evidence="8" id="KW-0811">Translocation</keyword>
<dbReference type="PANTHER" id="PTHR20946:SF0">
    <property type="entry name" value="SANT AND BTB DOMAIN REGULATOR OF CLASS SWITCH RECOMBINATION"/>
    <property type="match status" value="1"/>
</dbReference>
<dbReference type="InterPro" id="IPR021777">
    <property type="entry name" value="SANBR_BTB"/>
</dbReference>
<keyword evidence="3 15" id="KW-0728">SH3 domain</keyword>
<keyword evidence="5" id="KW-0812">Transmembrane</keyword>
<evidence type="ECO:0000256" key="6">
    <source>
        <dbReference type="ARBA" id="ARBA00022927"/>
    </source>
</evidence>
<dbReference type="AlphaFoldDB" id="A0A3N0XXA7"/>
<dbReference type="PANTHER" id="PTHR20946">
    <property type="entry name" value="SANT AND BTB DOMAIN REGULATOR OF CLASS SWITCH RECOMBINATION"/>
    <property type="match status" value="1"/>
</dbReference>
<feature type="compositionally biased region" description="Acidic residues" evidence="16">
    <location>
        <begin position="870"/>
        <end position="891"/>
    </location>
</feature>
<dbReference type="InterPro" id="IPR011333">
    <property type="entry name" value="SKP1/BTB/POZ_sf"/>
</dbReference>
<feature type="compositionally biased region" description="Basic and acidic residues" evidence="16">
    <location>
        <begin position="956"/>
        <end position="967"/>
    </location>
</feature>
<dbReference type="GO" id="GO:0016560">
    <property type="term" value="P:protein import into peroxisome matrix, docking"/>
    <property type="evidence" value="ECO:0007669"/>
    <property type="project" value="InterPro"/>
</dbReference>
<protein>
    <recommendedName>
        <fullName evidence="12">Peroxisomal membrane protein PEX13</fullName>
    </recommendedName>
    <alternativeName>
        <fullName evidence="11">Peroxin-13</fullName>
    </alternativeName>
</protein>
<feature type="compositionally biased region" description="Low complexity" evidence="16">
    <location>
        <begin position="1"/>
        <end position="11"/>
    </location>
</feature>
<evidence type="ECO:0000256" key="16">
    <source>
        <dbReference type="SAM" id="MobiDB-lite"/>
    </source>
</evidence>
<dbReference type="FunFam" id="2.30.30.40:FF:000109">
    <property type="entry name" value="Peroxisomal biogenesis factor 13"/>
    <property type="match status" value="1"/>
</dbReference>
<dbReference type="GO" id="GO:0005778">
    <property type="term" value="C:peroxisomal membrane"/>
    <property type="evidence" value="ECO:0007669"/>
    <property type="project" value="UniProtKB-SubCell"/>
</dbReference>
<dbReference type="InterPro" id="IPR007223">
    <property type="entry name" value="Peroxin-13_N"/>
</dbReference>
<accession>A0A3N0XXA7</accession>
<evidence type="ECO:0000256" key="1">
    <source>
        <dbReference type="ARBA" id="ARBA00004585"/>
    </source>
</evidence>
<dbReference type="Pfam" id="PF11822">
    <property type="entry name" value="BTB_SANBR"/>
    <property type="match status" value="1"/>
</dbReference>
<evidence type="ECO:0000259" key="17">
    <source>
        <dbReference type="PROSITE" id="PS50002"/>
    </source>
</evidence>
<evidence type="ECO:0000256" key="3">
    <source>
        <dbReference type="ARBA" id="ARBA00022443"/>
    </source>
</evidence>
<evidence type="ECO:0000256" key="12">
    <source>
        <dbReference type="ARBA" id="ARBA00034535"/>
    </source>
</evidence>
<feature type="domain" description="SH3" evidence="17">
    <location>
        <begin position="236"/>
        <end position="300"/>
    </location>
</feature>
<evidence type="ECO:0000256" key="5">
    <source>
        <dbReference type="ARBA" id="ARBA00022692"/>
    </source>
</evidence>
<reference evidence="18 19" key="1">
    <citation type="submission" date="2018-10" db="EMBL/GenBank/DDBJ databases">
        <title>Genome assembly for a Yunnan-Guizhou Plateau 3E fish, Anabarilius grahami (Regan), and its evolutionary and genetic applications.</title>
        <authorList>
            <person name="Jiang W."/>
        </authorList>
    </citation>
    <scope>NUCLEOTIDE SEQUENCE [LARGE SCALE GENOMIC DNA]</scope>
    <source>
        <strain evidence="18">AG-KIZ</strain>
        <tissue evidence="18">Muscle</tissue>
    </source>
</reference>
<proteinExistence type="inferred from homology"/>
<dbReference type="InterPro" id="IPR001452">
    <property type="entry name" value="SH3_domain"/>
</dbReference>
<keyword evidence="4" id="KW-0813">Transport</keyword>
<evidence type="ECO:0000256" key="13">
    <source>
        <dbReference type="ARBA" id="ARBA00056165"/>
    </source>
</evidence>
<comment type="subunit">
    <text evidence="14">Interacts (via SH3 domain) with PEX14 (via SH3-binding motif); forming the PEX13-PEX14 docking complex. Interacts with PEX19.</text>
</comment>
<evidence type="ECO:0000256" key="9">
    <source>
        <dbReference type="ARBA" id="ARBA00023136"/>
    </source>
</evidence>
<dbReference type="EMBL" id="RJVU01059333">
    <property type="protein sequence ID" value="ROJ78904.1"/>
    <property type="molecule type" value="Genomic_DNA"/>
</dbReference>
<name>A0A3N0XXA7_ANAGA</name>
<evidence type="ECO:0000256" key="11">
    <source>
        <dbReference type="ARBA" id="ARBA00029693"/>
    </source>
</evidence>
<dbReference type="Gene3D" id="2.30.30.40">
    <property type="entry name" value="SH3 Domains"/>
    <property type="match status" value="1"/>
</dbReference>
<dbReference type="Pfam" id="PF04088">
    <property type="entry name" value="Peroxin-13_N"/>
    <property type="match status" value="1"/>
</dbReference>
<gene>
    <name evidence="18" type="ORF">DPX16_15429</name>
</gene>
<evidence type="ECO:0000313" key="19">
    <source>
        <dbReference type="Proteomes" id="UP000281406"/>
    </source>
</evidence>
<evidence type="ECO:0000256" key="8">
    <source>
        <dbReference type="ARBA" id="ARBA00023010"/>
    </source>
</evidence>
<dbReference type="InterPro" id="IPR001005">
    <property type="entry name" value="SANT/Myb"/>
</dbReference>
<evidence type="ECO:0000256" key="7">
    <source>
        <dbReference type="ARBA" id="ARBA00022989"/>
    </source>
</evidence>